<keyword evidence="3" id="KW-1185">Reference proteome</keyword>
<feature type="domain" description="Glycosyltransferase 2-like" evidence="1">
    <location>
        <begin position="4"/>
        <end position="119"/>
    </location>
</feature>
<dbReference type="Proteomes" id="UP000265715">
    <property type="component" value="Unassembled WGS sequence"/>
</dbReference>
<comment type="caution">
    <text evidence="2">The sequence shown here is derived from an EMBL/GenBank/DDBJ whole genome shotgun (WGS) entry which is preliminary data.</text>
</comment>
<dbReference type="RefSeq" id="WP_119315176.1">
    <property type="nucleotide sequence ID" value="NZ_QXDL01000081.1"/>
</dbReference>
<dbReference type="AlphaFoldDB" id="A0A399EPD4"/>
<evidence type="ECO:0000313" key="3">
    <source>
        <dbReference type="Proteomes" id="UP000265715"/>
    </source>
</evidence>
<gene>
    <name evidence="2" type="primary">wbbL_3</name>
    <name evidence="2" type="ORF">Mterra_02108</name>
</gene>
<organism evidence="2 3">
    <name type="scientific">Calidithermus terrae</name>
    <dbReference type="NCBI Taxonomy" id="1408545"/>
    <lineage>
        <taxon>Bacteria</taxon>
        <taxon>Thermotogati</taxon>
        <taxon>Deinococcota</taxon>
        <taxon>Deinococci</taxon>
        <taxon>Thermales</taxon>
        <taxon>Thermaceae</taxon>
        <taxon>Calidithermus</taxon>
    </lineage>
</organism>
<dbReference type="PANTHER" id="PTHR43179">
    <property type="entry name" value="RHAMNOSYLTRANSFERASE WBBL"/>
    <property type="match status" value="1"/>
</dbReference>
<dbReference type="Pfam" id="PF00535">
    <property type="entry name" value="Glycos_transf_2"/>
    <property type="match status" value="1"/>
</dbReference>
<protein>
    <submittedName>
        <fullName evidence="2">N-acetylglucosaminyl-diphospho-decaprenol L-rhamnosyltransferase</fullName>
        <ecNumber evidence="2">2.4.1.289</ecNumber>
    </submittedName>
</protein>
<keyword evidence="2" id="KW-0328">Glycosyltransferase</keyword>
<dbReference type="Gene3D" id="3.90.550.10">
    <property type="entry name" value="Spore Coat Polysaccharide Biosynthesis Protein SpsA, Chain A"/>
    <property type="match status" value="1"/>
</dbReference>
<evidence type="ECO:0000313" key="2">
    <source>
        <dbReference type="EMBL" id="RIH84001.1"/>
    </source>
</evidence>
<keyword evidence="2" id="KW-0808">Transferase</keyword>
<accession>A0A399EPD4</accession>
<sequence>MELSVVVISHNSLRVLPECLERLQRHYPHAQLIVVDAASSDGSLEFARQFPGVKALSVANRGYAYAVNRGLEAATGRRVAVMNSDVYLEAGDLEALGAALDDHPKAVMAGPVLVTPHGRPQSFGPLYVPYYLNLRAPRAVSWISGALILLKRELLLELGGMDERLFFYNEDLEWGIRARRKGFGVLLVPRRVLHLGGASTPNDPRFIAEGYRGGLIVSQTHYPWLHGLHRKAVWLEAQLRVLLDPNPKHKTAYSLLLSRLGQQKDLPPSFLLEESSKIHP</sequence>
<dbReference type="GO" id="GO:0102096">
    <property type="term" value="F:decaprenyl-N-acetyl-alpha-D-glucosaminyl-pyrophosphate:dTDP-alpha-L-rhamnose rhamnosyltransferase activity"/>
    <property type="evidence" value="ECO:0007669"/>
    <property type="project" value="UniProtKB-EC"/>
</dbReference>
<dbReference type="InterPro" id="IPR001173">
    <property type="entry name" value="Glyco_trans_2-like"/>
</dbReference>
<dbReference type="OrthoDB" id="9771846at2"/>
<proteinExistence type="predicted"/>
<dbReference type="EMBL" id="QXDL01000081">
    <property type="protein sequence ID" value="RIH84001.1"/>
    <property type="molecule type" value="Genomic_DNA"/>
</dbReference>
<dbReference type="SUPFAM" id="SSF53448">
    <property type="entry name" value="Nucleotide-diphospho-sugar transferases"/>
    <property type="match status" value="1"/>
</dbReference>
<dbReference type="InterPro" id="IPR029044">
    <property type="entry name" value="Nucleotide-diphossugar_trans"/>
</dbReference>
<evidence type="ECO:0000259" key="1">
    <source>
        <dbReference type="Pfam" id="PF00535"/>
    </source>
</evidence>
<dbReference type="PANTHER" id="PTHR43179:SF7">
    <property type="entry name" value="RHAMNOSYLTRANSFERASE WBBL"/>
    <property type="match status" value="1"/>
</dbReference>
<name>A0A399EPD4_9DEIN</name>
<dbReference type="EC" id="2.4.1.289" evidence="2"/>
<reference evidence="2 3" key="1">
    <citation type="submission" date="2018-08" db="EMBL/GenBank/DDBJ databases">
        <title>Meiothermus terrae DSM 26712 genome sequencing project.</title>
        <authorList>
            <person name="Da Costa M.S."/>
            <person name="Albuquerque L."/>
            <person name="Raposo P."/>
            <person name="Froufe H.J.C."/>
            <person name="Barroso C.S."/>
            <person name="Egas C."/>
        </authorList>
    </citation>
    <scope>NUCLEOTIDE SEQUENCE [LARGE SCALE GENOMIC DNA]</scope>
    <source>
        <strain evidence="2 3">DSM 26712</strain>
    </source>
</reference>